<dbReference type="EMBL" id="MTYJ01000150">
    <property type="protein sequence ID" value="OQV12228.1"/>
    <property type="molecule type" value="Genomic_DNA"/>
</dbReference>
<accession>A0A1W0WAM1</accession>
<evidence type="ECO:0000313" key="2">
    <source>
        <dbReference type="EMBL" id="OQV12228.1"/>
    </source>
</evidence>
<organism evidence="2 3">
    <name type="scientific">Hypsibius exemplaris</name>
    <name type="common">Freshwater tardigrade</name>
    <dbReference type="NCBI Taxonomy" id="2072580"/>
    <lineage>
        <taxon>Eukaryota</taxon>
        <taxon>Metazoa</taxon>
        <taxon>Ecdysozoa</taxon>
        <taxon>Tardigrada</taxon>
        <taxon>Eutardigrada</taxon>
        <taxon>Parachela</taxon>
        <taxon>Hypsibioidea</taxon>
        <taxon>Hypsibiidae</taxon>
        <taxon>Hypsibius</taxon>
    </lineage>
</organism>
<feature type="region of interest" description="Disordered" evidence="1">
    <location>
        <begin position="1"/>
        <end position="40"/>
    </location>
</feature>
<name>A0A1W0WAM1_HYPEX</name>
<evidence type="ECO:0000313" key="3">
    <source>
        <dbReference type="Proteomes" id="UP000192578"/>
    </source>
</evidence>
<gene>
    <name evidence="2" type="ORF">BV898_13490</name>
</gene>
<reference evidence="3" key="1">
    <citation type="submission" date="2017-01" db="EMBL/GenBank/DDBJ databases">
        <title>Comparative genomics of anhydrobiosis in the tardigrade Hypsibius dujardini.</title>
        <authorList>
            <person name="Yoshida Y."/>
            <person name="Koutsovoulos G."/>
            <person name="Laetsch D."/>
            <person name="Stevens L."/>
            <person name="Kumar S."/>
            <person name="Horikawa D."/>
            <person name="Ishino K."/>
            <person name="Komine S."/>
            <person name="Tomita M."/>
            <person name="Blaxter M."/>
            <person name="Arakawa K."/>
        </authorList>
    </citation>
    <scope>NUCLEOTIDE SEQUENCE [LARGE SCALE GENOMIC DNA]</scope>
    <source>
        <strain evidence="3">Z151</strain>
    </source>
</reference>
<dbReference type="Proteomes" id="UP000192578">
    <property type="component" value="Unassembled WGS sequence"/>
</dbReference>
<evidence type="ECO:0000256" key="1">
    <source>
        <dbReference type="SAM" id="MobiDB-lite"/>
    </source>
</evidence>
<comment type="caution">
    <text evidence="2">The sequence shown here is derived from an EMBL/GenBank/DDBJ whole genome shotgun (WGS) entry which is preliminary data.</text>
</comment>
<keyword evidence="3" id="KW-1185">Reference proteome</keyword>
<dbReference type="AlphaFoldDB" id="A0A1W0WAM1"/>
<proteinExistence type="predicted"/>
<protein>
    <submittedName>
        <fullName evidence="2">Uncharacterized protein</fullName>
    </submittedName>
</protein>
<sequence length="106" mass="11443">MDEPENVAGEAGRPASDEVGHADASQLDDPSDRDAPPGCVTAVEPSALLDRHLTLPAEVHAMAQDCQTSLRYMEFFLDQSTSLLDRAVLRKGIGTMFIGYLNLLKA</sequence>